<dbReference type="InterPro" id="IPR036457">
    <property type="entry name" value="PPM-type-like_dom_sf"/>
</dbReference>
<gene>
    <name evidence="2" type="ORF">NCTC13159_01992</name>
    <name evidence="1" type="ORF">RO07_11295</name>
</gene>
<accession>A0AAJ4ZBR3</accession>
<dbReference type="Proteomes" id="UP000035086">
    <property type="component" value="Chromosome"/>
</dbReference>
<protein>
    <submittedName>
        <fullName evidence="2">Uncharacterized protein</fullName>
    </submittedName>
</protein>
<evidence type="ECO:0000313" key="3">
    <source>
        <dbReference type="Proteomes" id="UP000035086"/>
    </source>
</evidence>
<reference evidence="2 4" key="3">
    <citation type="submission" date="2018-06" db="EMBL/GenBank/DDBJ databases">
        <authorList>
            <consortium name="Pathogen Informatics"/>
            <person name="Doyle S."/>
        </authorList>
    </citation>
    <scope>NUCLEOTIDE SEQUENCE [LARGE SCALE GENOMIC DNA]</scope>
    <source>
        <strain evidence="2 4">NCTC13159</strain>
    </source>
</reference>
<dbReference type="Gene3D" id="3.60.40.10">
    <property type="entry name" value="PPM-type phosphatase domain"/>
    <property type="match status" value="1"/>
</dbReference>
<dbReference type="EMBL" id="CP010310">
    <property type="protein sequence ID" value="AJC20914.1"/>
    <property type="molecule type" value="Genomic_DNA"/>
</dbReference>
<keyword evidence="3" id="KW-1185">Reference proteome</keyword>
<dbReference type="RefSeq" id="WP_039407880.1">
    <property type="nucleotide sequence ID" value="NZ_CP010310.2"/>
</dbReference>
<dbReference type="EMBL" id="UGSJ01000001">
    <property type="protein sequence ID" value="SUA90509.1"/>
    <property type="molecule type" value="Genomic_DNA"/>
</dbReference>
<dbReference type="AlphaFoldDB" id="A0AAJ4ZBR3"/>
<reference evidence="1" key="2">
    <citation type="submission" date="2016-11" db="EMBL/GenBank/DDBJ databases">
        <title>Complete Genome Sequencing of Pandoraea pulmonicola DSM 16583.</title>
        <authorList>
            <person name="Chan K.-G."/>
        </authorList>
    </citation>
    <scope>NUCLEOTIDE SEQUENCE</scope>
    <source>
        <strain evidence="1">DSM 16583</strain>
    </source>
</reference>
<dbReference type="SUPFAM" id="SSF81606">
    <property type="entry name" value="PP2C-like"/>
    <property type="match status" value="1"/>
</dbReference>
<evidence type="ECO:0000313" key="1">
    <source>
        <dbReference type="EMBL" id="AJC20914.1"/>
    </source>
</evidence>
<organism evidence="2 4">
    <name type="scientific">Pandoraea pulmonicola</name>
    <dbReference type="NCBI Taxonomy" id="93221"/>
    <lineage>
        <taxon>Bacteria</taxon>
        <taxon>Pseudomonadati</taxon>
        <taxon>Pseudomonadota</taxon>
        <taxon>Betaproteobacteria</taxon>
        <taxon>Burkholderiales</taxon>
        <taxon>Burkholderiaceae</taxon>
        <taxon>Pandoraea</taxon>
    </lineage>
</organism>
<dbReference type="Proteomes" id="UP000254589">
    <property type="component" value="Unassembled WGS sequence"/>
</dbReference>
<dbReference type="KEGG" id="ppul:RO07_11295"/>
<proteinExistence type="predicted"/>
<reference evidence="3" key="1">
    <citation type="submission" date="2014-12" db="EMBL/GenBank/DDBJ databases">
        <title>Complete Genome Sequencing of Pandoraea pulmonicola DSM 16583.</title>
        <authorList>
            <person name="Chan K.-G."/>
        </authorList>
    </citation>
    <scope>NUCLEOTIDE SEQUENCE [LARGE SCALE GENOMIC DNA]</scope>
    <source>
        <strain evidence="3">DSM 16583</strain>
    </source>
</reference>
<evidence type="ECO:0000313" key="4">
    <source>
        <dbReference type="Proteomes" id="UP000254589"/>
    </source>
</evidence>
<sequence>MMTALRPGWFWYSRRGTMTSQNRDACGVFSAQDYTLAVVMDATRHGSRAMEFNHAWLAGIGDSLSGAAPTAEEIVSAMKRAHRQLDIRRFLHERACYAALSMNHATRRIDMLTWGDCRIGRRCLANEIEWLTRPHTLAHSGLFDGSENVVIARHVATRFLRAKRRFEAPNAISISDSTDAEWILATDGHWTADGTCAAGSEDDCSYLSLTTGSDVRVDTDCENYICRDY</sequence>
<evidence type="ECO:0000313" key="2">
    <source>
        <dbReference type="EMBL" id="SUA90509.1"/>
    </source>
</evidence>
<name>A0AAJ4ZBR3_PANPU</name>